<feature type="non-terminal residue" evidence="2">
    <location>
        <position position="58"/>
    </location>
</feature>
<organism evidence="2 3">
    <name type="scientific">Plastoroseomonas hellenica</name>
    <dbReference type="NCBI Taxonomy" id="2687306"/>
    <lineage>
        <taxon>Bacteria</taxon>
        <taxon>Pseudomonadati</taxon>
        <taxon>Pseudomonadota</taxon>
        <taxon>Alphaproteobacteria</taxon>
        <taxon>Acetobacterales</taxon>
        <taxon>Acetobacteraceae</taxon>
        <taxon>Plastoroseomonas</taxon>
    </lineage>
</organism>
<keyword evidence="3" id="KW-1185">Reference proteome</keyword>
<reference evidence="3" key="1">
    <citation type="journal article" date="2021" name="Syst. Appl. Microbiol.">
        <title>Roseomonas hellenica sp. nov., isolated from roots of wild-growing Alkanna tinctoria.</title>
        <authorList>
            <person name="Rat A."/>
            <person name="Naranjo H.D."/>
            <person name="Lebbe L."/>
            <person name="Cnockaert M."/>
            <person name="Krigas N."/>
            <person name="Grigoriadou K."/>
            <person name="Maloupa E."/>
            <person name="Willems A."/>
        </authorList>
    </citation>
    <scope>NUCLEOTIDE SEQUENCE [LARGE SCALE GENOMIC DNA]</scope>
    <source>
        <strain evidence="3">LMG 31523</strain>
    </source>
</reference>
<gene>
    <name evidence="2" type="ORF">GXW71_18165</name>
</gene>
<sequence length="58" mass="5981">MRLERLRISRLLWAVVLLALAAGPAAAQEAPAAGRGAVMQACRGDYLAFCRGVAPGSG</sequence>
<dbReference type="Proteomes" id="UP001196870">
    <property type="component" value="Unassembled WGS sequence"/>
</dbReference>
<comment type="caution">
    <text evidence="2">The sequence shown here is derived from an EMBL/GenBank/DDBJ whole genome shotgun (WGS) entry which is preliminary data.</text>
</comment>
<protein>
    <submittedName>
        <fullName evidence="2">Uncharacterized protein</fullName>
    </submittedName>
</protein>
<name>A0ABS5F168_9PROT</name>
<feature type="signal peptide" evidence="1">
    <location>
        <begin position="1"/>
        <end position="27"/>
    </location>
</feature>
<keyword evidence="1" id="KW-0732">Signal</keyword>
<proteinExistence type="predicted"/>
<dbReference type="EMBL" id="JAAGBB010000021">
    <property type="protein sequence ID" value="MBR0666292.1"/>
    <property type="molecule type" value="Genomic_DNA"/>
</dbReference>
<evidence type="ECO:0000313" key="2">
    <source>
        <dbReference type="EMBL" id="MBR0666292.1"/>
    </source>
</evidence>
<evidence type="ECO:0000256" key="1">
    <source>
        <dbReference type="SAM" id="SignalP"/>
    </source>
</evidence>
<feature type="chain" id="PRO_5047369030" evidence="1">
    <location>
        <begin position="28"/>
        <end position="58"/>
    </location>
</feature>
<accession>A0ABS5F168</accession>
<evidence type="ECO:0000313" key="3">
    <source>
        <dbReference type="Proteomes" id="UP001196870"/>
    </source>
</evidence>